<dbReference type="InterPro" id="IPR012834">
    <property type="entry name" value="FlgG_G_neg"/>
</dbReference>
<dbReference type="Pfam" id="PF22692">
    <property type="entry name" value="LlgE_F_G_D1"/>
    <property type="match status" value="1"/>
</dbReference>
<sequence>MFEALAIGATGMQAQQTSIETIAHNLANANTVAFKKGRIGFSDLMLRESVRGVSAEDNTAATPLQRSAAGVAATSVTRMFEAGDLKKTDSPLDIAIRGEGFIEVTLPDGGAGYTRGGSLKVNKDGLLATQAGQALRPSIAVPDNAESISIGADGRVLIRIANRATPIDAGQIELVRFASPSQLAIQGDNLYRATEASGEAVVARPGDTSAGTLAQGFVEMSNVKMVDEMVNLMLAQRAYEASVKVVQAADEMLGMANNLRK</sequence>
<comment type="similarity">
    <text evidence="2 7">Belongs to the flagella basal body rod proteins family.</text>
</comment>
<feature type="domain" description="Flagellar basal body rod protein N-terminal" evidence="8">
    <location>
        <begin position="7"/>
        <end position="35"/>
    </location>
</feature>
<evidence type="ECO:0000256" key="4">
    <source>
        <dbReference type="ARBA" id="ARBA00023143"/>
    </source>
</evidence>
<reference evidence="11 12" key="1">
    <citation type="submission" date="2019-11" db="EMBL/GenBank/DDBJ databases">
        <title>Caenimonas koreensis gen. nov., sp. nov., isolated from activated sludge.</title>
        <authorList>
            <person name="Seung H.R."/>
        </authorList>
    </citation>
    <scope>NUCLEOTIDE SEQUENCE [LARGE SCALE GENOMIC DNA]</scope>
    <source>
        <strain evidence="11 12">EMB320</strain>
    </source>
</reference>
<dbReference type="PANTHER" id="PTHR30435:SF19">
    <property type="entry name" value="FLAGELLAR BASAL-BODY ROD PROTEIN FLGG"/>
    <property type="match status" value="1"/>
</dbReference>
<dbReference type="GO" id="GO:0009426">
    <property type="term" value="C:bacterial-type flagellum basal body, distal rod"/>
    <property type="evidence" value="ECO:0007669"/>
    <property type="project" value="UniProtKB-UniRule"/>
</dbReference>
<gene>
    <name evidence="11" type="primary">flgG</name>
    <name evidence="11" type="ORF">GHT07_15495</name>
</gene>
<keyword evidence="11" id="KW-0969">Cilium</keyword>
<comment type="caution">
    <text evidence="11">The sequence shown here is derived from an EMBL/GenBank/DDBJ whole genome shotgun (WGS) entry which is preliminary data.</text>
</comment>
<dbReference type="EMBL" id="WJBU01000015">
    <property type="protein sequence ID" value="MRD48693.1"/>
    <property type="molecule type" value="Genomic_DNA"/>
</dbReference>
<keyword evidence="4 7" id="KW-0975">Bacterial flagellum</keyword>
<evidence type="ECO:0000259" key="10">
    <source>
        <dbReference type="Pfam" id="PF22692"/>
    </source>
</evidence>
<evidence type="ECO:0000256" key="1">
    <source>
        <dbReference type="ARBA" id="ARBA00004117"/>
    </source>
</evidence>
<keyword evidence="11" id="KW-0282">Flagellum</keyword>
<evidence type="ECO:0000259" key="9">
    <source>
        <dbReference type="Pfam" id="PF06429"/>
    </source>
</evidence>
<comment type="subcellular location">
    <subcellularLocation>
        <location evidence="1 7">Bacterial flagellum basal body</location>
    </subcellularLocation>
</comment>
<dbReference type="RefSeq" id="WP_153586018.1">
    <property type="nucleotide sequence ID" value="NZ_WJBU01000015.1"/>
</dbReference>
<feature type="domain" description="Flagellar hook protein FlgE/F/G-like D1" evidence="10">
    <location>
        <begin position="95"/>
        <end position="157"/>
    </location>
</feature>
<evidence type="ECO:0000256" key="6">
    <source>
        <dbReference type="NCBIfam" id="TIGR02488"/>
    </source>
</evidence>
<evidence type="ECO:0000256" key="3">
    <source>
        <dbReference type="ARBA" id="ARBA00017948"/>
    </source>
</evidence>
<dbReference type="InterPro" id="IPR010930">
    <property type="entry name" value="Flg_bb/hook_C_dom"/>
</dbReference>
<dbReference type="NCBIfam" id="TIGR02488">
    <property type="entry name" value="flgG_G_neg"/>
    <property type="match status" value="1"/>
</dbReference>
<dbReference type="InterPro" id="IPR037925">
    <property type="entry name" value="FlgE/F/G-like"/>
</dbReference>
<dbReference type="InterPro" id="IPR001444">
    <property type="entry name" value="Flag_bb_rod_N"/>
</dbReference>
<accession>A0A844B662</accession>
<dbReference type="Proteomes" id="UP000487350">
    <property type="component" value="Unassembled WGS sequence"/>
</dbReference>
<evidence type="ECO:0000313" key="11">
    <source>
        <dbReference type="EMBL" id="MRD48693.1"/>
    </source>
</evidence>
<evidence type="ECO:0000256" key="7">
    <source>
        <dbReference type="RuleBase" id="RU362116"/>
    </source>
</evidence>
<dbReference type="Pfam" id="PF06429">
    <property type="entry name" value="Flg_bbr_C"/>
    <property type="match status" value="1"/>
</dbReference>
<dbReference type="NCBIfam" id="TIGR03506">
    <property type="entry name" value="FlgEFG_subfam"/>
    <property type="match status" value="2"/>
</dbReference>
<dbReference type="OrthoDB" id="9804559at2"/>
<evidence type="ECO:0000259" key="8">
    <source>
        <dbReference type="Pfam" id="PF00460"/>
    </source>
</evidence>
<protein>
    <recommendedName>
        <fullName evidence="3 6">Flagellar basal-body rod protein FlgG</fullName>
    </recommendedName>
    <alternativeName>
        <fullName evidence="5 7">Distal rod protein</fullName>
    </alternativeName>
</protein>
<dbReference type="PANTHER" id="PTHR30435">
    <property type="entry name" value="FLAGELLAR PROTEIN"/>
    <property type="match status" value="1"/>
</dbReference>
<dbReference type="GO" id="GO:0071978">
    <property type="term" value="P:bacterial-type flagellum-dependent swarming motility"/>
    <property type="evidence" value="ECO:0007669"/>
    <property type="project" value="TreeGrafter"/>
</dbReference>
<name>A0A844B662_9BURK</name>
<organism evidence="11 12">
    <name type="scientific">Caenimonas koreensis DSM 17982</name>
    <dbReference type="NCBI Taxonomy" id="1121255"/>
    <lineage>
        <taxon>Bacteria</taxon>
        <taxon>Pseudomonadati</taxon>
        <taxon>Pseudomonadota</taxon>
        <taxon>Betaproteobacteria</taxon>
        <taxon>Burkholderiales</taxon>
        <taxon>Comamonadaceae</taxon>
        <taxon>Caenimonas</taxon>
    </lineage>
</organism>
<evidence type="ECO:0000313" key="12">
    <source>
        <dbReference type="Proteomes" id="UP000487350"/>
    </source>
</evidence>
<dbReference type="SUPFAM" id="SSF117143">
    <property type="entry name" value="Flagellar hook protein flgE"/>
    <property type="match status" value="1"/>
</dbReference>
<dbReference type="AlphaFoldDB" id="A0A844B662"/>
<comment type="subunit">
    <text evidence="7">The basal body constitutes a major portion of the flagellar organelle and consists of four rings (L,P,S, and M) mounted on a central rod. The rod consists of about 26 subunits of FlgG in the distal portion, and FlgB, FlgC and FlgF are thought to build up the proximal portion of the rod with about 6 subunits each.</text>
</comment>
<evidence type="ECO:0000256" key="5">
    <source>
        <dbReference type="ARBA" id="ARBA00032912"/>
    </source>
</evidence>
<feature type="domain" description="Flagellar basal-body/hook protein C-terminal" evidence="9">
    <location>
        <begin position="214"/>
        <end position="259"/>
    </location>
</feature>
<keyword evidence="11" id="KW-0966">Cell projection</keyword>
<evidence type="ECO:0000256" key="2">
    <source>
        <dbReference type="ARBA" id="ARBA00009677"/>
    </source>
</evidence>
<dbReference type="Pfam" id="PF00460">
    <property type="entry name" value="Flg_bb_rod"/>
    <property type="match status" value="1"/>
</dbReference>
<dbReference type="InterPro" id="IPR020013">
    <property type="entry name" value="Flagellar_FlgE/F/G"/>
</dbReference>
<dbReference type="InterPro" id="IPR053967">
    <property type="entry name" value="LlgE_F_G-like_D1"/>
</dbReference>
<proteinExistence type="inferred from homology"/>
<keyword evidence="12" id="KW-1185">Reference proteome</keyword>